<evidence type="ECO:0000256" key="3">
    <source>
        <dbReference type="ARBA" id="ARBA00023274"/>
    </source>
</evidence>
<keyword evidence="7" id="KW-1185">Reference proteome</keyword>
<dbReference type="NCBIfam" id="TIGR00059">
    <property type="entry name" value="L17"/>
    <property type="match status" value="1"/>
</dbReference>
<dbReference type="PATRIC" id="fig|1555112.3.peg.3281"/>
<dbReference type="Gene3D" id="3.90.1030.10">
    <property type="entry name" value="Ribosomal protein L17"/>
    <property type="match status" value="1"/>
</dbReference>
<dbReference type="RefSeq" id="WP_144440534.1">
    <property type="nucleotide sequence ID" value="NZ_AP014924.1"/>
</dbReference>
<dbReference type="FunFam" id="3.90.1030.10:FF:000001">
    <property type="entry name" value="50S ribosomal protein L17"/>
    <property type="match status" value="1"/>
</dbReference>
<sequence length="112" mass="12442">MKQHKLGRNAGSRRALLRNQVSALIVHGRIETTEAKAKAIRPLAEHMIHLGKQGTLHARRQAAAYLLGKEPVQKLFDEVAPRYQERTGGYVRIVKAGVRRGDAAPMSIIELV</sequence>
<evidence type="ECO:0000256" key="1">
    <source>
        <dbReference type="ARBA" id="ARBA00008777"/>
    </source>
</evidence>
<organism evidence="6 7">
    <name type="scientific">Limnochorda pilosa</name>
    <dbReference type="NCBI Taxonomy" id="1555112"/>
    <lineage>
        <taxon>Bacteria</taxon>
        <taxon>Bacillati</taxon>
        <taxon>Bacillota</taxon>
        <taxon>Limnochordia</taxon>
        <taxon>Limnochordales</taxon>
        <taxon>Limnochordaceae</taxon>
        <taxon>Limnochorda</taxon>
    </lineage>
</organism>
<evidence type="ECO:0000256" key="2">
    <source>
        <dbReference type="ARBA" id="ARBA00022980"/>
    </source>
</evidence>
<keyword evidence="3 4" id="KW-0687">Ribonucleoprotein</keyword>
<dbReference type="Proteomes" id="UP000065807">
    <property type="component" value="Chromosome"/>
</dbReference>
<proteinExistence type="inferred from homology"/>
<reference evidence="7" key="1">
    <citation type="submission" date="2015-07" db="EMBL/GenBank/DDBJ databases">
        <title>Complete genome sequence and phylogenetic analysis of Limnochorda pilosa.</title>
        <authorList>
            <person name="Watanabe M."/>
            <person name="Kojima H."/>
            <person name="Fukui M."/>
        </authorList>
    </citation>
    <scope>NUCLEOTIDE SEQUENCE [LARGE SCALE GENOMIC DNA]</scope>
    <source>
        <strain evidence="7">HC45</strain>
    </source>
</reference>
<comment type="subunit">
    <text evidence="4">Part of the 50S ribosomal subunit. Contacts protein L32.</text>
</comment>
<dbReference type="GO" id="GO:0022625">
    <property type="term" value="C:cytosolic large ribosomal subunit"/>
    <property type="evidence" value="ECO:0007669"/>
    <property type="project" value="TreeGrafter"/>
</dbReference>
<dbReference type="Pfam" id="PF01196">
    <property type="entry name" value="Ribosomal_L17"/>
    <property type="match status" value="1"/>
</dbReference>
<comment type="similarity">
    <text evidence="1 4 5">Belongs to the bacterial ribosomal protein bL17 family.</text>
</comment>
<dbReference type="EMBL" id="AP014924">
    <property type="protein sequence ID" value="BAS29060.1"/>
    <property type="molecule type" value="Genomic_DNA"/>
</dbReference>
<evidence type="ECO:0000256" key="4">
    <source>
        <dbReference type="HAMAP-Rule" id="MF_01368"/>
    </source>
</evidence>
<dbReference type="PANTHER" id="PTHR14413:SF16">
    <property type="entry name" value="LARGE RIBOSOMAL SUBUNIT PROTEIN BL17M"/>
    <property type="match status" value="1"/>
</dbReference>
<dbReference type="PANTHER" id="PTHR14413">
    <property type="entry name" value="RIBOSOMAL PROTEIN L17"/>
    <property type="match status" value="1"/>
</dbReference>
<dbReference type="HAMAP" id="MF_01368">
    <property type="entry name" value="Ribosomal_bL17"/>
    <property type="match status" value="1"/>
</dbReference>
<gene>
    <name evidence="4" type="primary">rplQ</name>
    <name evidence="6" type="ORF">LIP_3243</name>
</gene>
<keyword evidence="2 4" id="KW-0689">Ribosomal protein</keyword>
<evidence type="ECO:0000313" key="7">
    <source>
        <dbReference type="Proteomes" id="UP000065807"/>
    </source>
</evidence>
<protein>
    <recommendedName>
        <fullName evidence="4">Large ribosomal subunit protein bL17</fullName>
    </recommendedName>
</protein>
<dbReference type="SUPFAM" id="SSF64263">
    <property type="entry name" value="Prokaryotic ribosomal protein L17"/>
    <property type="match status" value="1"/>
</dbReference>
<dbReference type="AlphaFoldDB" id="A0A0K2SPL3"/>
<dbReference type="OrthoDB" id="9809073at2"/>
<dbReference type="KEGG" id="lpil:LIP_3243"/>
<evidence type="ECO:0000313" key="6">
    <source>
        <dbReference type="EMBL" id="BAS29060.1"/>
    </source>
</evidence>
<name>A0A0K2SPL3_LIMPI</name>
<dbReference type="InterPro" id="IPR036373">
    <property type="entry name" value="Ribosomal_bL17_sf"/>
</dbReference>
<evidence type="ECO:0000256" key="5">
    <source>
        <dbReference type="RuleBase" id="RU000660"/>
    </source>
</evidence>
<dbReference type="STRING" id="1555112.LIP_3243"/>
<dbReference type="InterPro" id="IPR000456">
    <property type="entry name" value="Ribosomal_bL17"/>
</dbReference>
<dbReference type="GO" id="GO:0003735">
    <property type="term" value="F:structural constituent of ribosome"/>
    <property type="evidence" value="ECO:0007669"/>
    <property type="project" value="InterPro"/>
</dbReference>
<dbReference type="GO" id="GO:0006412">
    <property type="term" value="P:translation"/>
    <property type="evidence" value="ECO:0007669"/>
    <property type="project" value="UniProtKB-UniRule"/>
</dbReference>
<accession>A0A0K2SPL3</accession>
<reference evidence="7" key="2">
    <citation type="journal article" date="2016" name="Int. J. Syst. Evol. Microbiol.">
        <title>Complete genome sequence and cell structure of Limnochorda pilosa, a Gram-negative spore-former within the phylum Firmicutes.</title>
        <authorList>
            <person name="Watanabe M."/>
            <person name="Kojima H."/>
            <person name="Fukui M."/>
        </authorList>
    </citation>
    <scope>NUCLEOTIDE SEQUENCE [LARGE SCALE GENOMIC DNA]</scope>
    <source>
        <strain evidence="7">HC45</strain>
    </source>
</reference>